<feature type="coiled-coil region" evidence="1">
    <location>
        <begin position="89"/>
        <end position="123"/>
    </location>
</feature>
<keyword evidence="3" id="KW-1185">Reference proteome</keyword>
<gene>
    <name evidence="2" type="ORF">DDZ16_13850</name>
</gene>
<evidence type="ECO:0000313" key="2">
    <source>
        <dbReference type="EMBL" id="PWD98818.1"/>
    </source>
</evidence>
<dbReference type="RefSeq" id="WP_109265079.1">
    <property type="nucleotide sequence ID" value="NZ_QEWP01000011.1"/>
</dbReference>
<name>A0A2U2B6X4_9BACT</name>
<accession>A0A2U2B6X4</accession>
<keyword evidence="1" id="KW-0175">Coiled coil</keyword>
<organism evidence="2 3">
    <name type="scientific">Marinilabilia rubra</name>
    <dbReference type="NCBI Taxonomy" id="2162893"/>
    <lineage>
        <taxon>Bacteria</taxon>
        <taxon>Pseudomonadati</taxon>
        <taxon>Bacteroidota</taxon>
        <taxon>Bacteroidia</taxon>
        <taxon>Marinilabiliales</taxon>
        <taxon>Marinilabiliaceae</taxon>
        <taxon>Marinilabilia</taxon>
    </lineage>
</organism>
<evidence type="ECO:0000313" key="3">
    <source>
        <dbReference type="Proteomes" id="UP000244956"/>
    </source>
</evidence>
<dbReference type="EMBL" id="QEWP01000011">
    <property type="protein sequence ID" value="PWD98818.1"/>
    <property type="molecule type" value="Genomic_DNA"/>
</dbReference>
<dbReference type="AlphaFoldDB" id="A0A2U2B6X4"/>
<comment type="caution">
    <text evidence="2">The sequence shown here is derived from an EMBL/GenBank/DDBJ whole genome shotgun (WGS) entry which is preliminary data.</text>
</comment>
<reference evidence="2 3" key="1">
    <citation type="submission" date="2018-05" db="EMBL/GenBank/DDBJ databases">
        <title>Marinilabilia rubrum sp. nov., isolated from saltern sediment.</title>
        <authorList>
            <person name="Zhang R."/>
        </authorList>
    </citation>
    <scope>NUCLEOTIDE SEQUENCE [LARGE SCALE GENOMIC DNA]</scope>
    <source>
        <strain evidence="2 3">WTE16</strain>
    </source>
</reference>
<protein>
    <submittedName>
        <fullName evidence="2">Uncharacterized protein</fullName>
    </submittedName>
</protein>
<dbReference type="Proteomes" id="UP000244956">
    <property type="component" value="Unassembled WGS sequence"/>
</dbReference>
<sequence>MSVKERLKEFVRYRGFSERYFCRSIGVSESFVSAMRKSLQPDKIHNISRLYPELNMTWVLTGDGNMLFDHESSLTQKDLVQLSYCNELVEAKQKQIELLEKDNQALEREIAILHELVTFYKQRLITLERTQKT</sequence>
<evidence type="ECO:0000256" key="1">
    <source>
        <dbReference type="SAM" id="Coils"/>
    </source>
</evidence>
<dbReference type="OrthoDB" id="3831186at2"/>
<proteinExistence type="predicted"/>